<gene>
    <name evidence="1" type="ORF">GMARGA_LOCUS7478</name>
</gene>
<dbReference type="Proteomes" id="UP000789901">
    <property type="component" value="Unassembled WGS sequence"/>
</dbReference>
<proteinExistence type="predicted"/>
<sequence length="66" mass="7866">DCDCDFDCYRHAIYHEYQAQIQSKVIKSCFIQSYERLWYFDTAMGDGCYDDINVKIYTQFINLSVA</sequence>
<dbReference type="EMBL" id="CAJVQB010003629">
    <property type="protein sequence ID" value="CAG8613528.1"/>
    <property type="molecule type" value="Genomic_DNA"/>
</dbReference>
<feature type="non-terminal residue" evidence="1">
    <location>
        <position position="1"/>
    </location>
</feature>
<protein>
    <submittedName>
        <fullName evidence="1">45366_t:CDS:1</fullName>
    </submittedName>
</protein>
<organism evidence="1 2">
    <name type="scientific">Gigaspora margarita</name>
    <dbReference type="NCBI Taxonomy" id="4874"/>
    <lineage>
        <taxon>Eukaryota</taxon>
        <taxon>Fungi</taxon>
        <taxon>Fungi incertae sedis</taxon>
        <taxon>Mucoromycota</taxon>
        <taxon>Glomeromycotina</taxon>
        <taxon>Glomeromycetes</taxon>
        <taxon>Diversisporales</taxon>
        <taxon>Gigasporaceae</taxon>
        <taxon>Gigaspora</taxon>
    </lineage>
</organism>
<accession>A0ABN7UJM8</accession>
<keyword evidence="2" id="KW-1185">Reference proteome</keyword>
<reference evidence="1 2" key="1">
    <citation type="submission" date="2021-06" db="EMBL/GenBank/DDBJ databases">
        <authorList>
            <person name="Kallberg Y."/>
            <person name="Tangrot J."/>
            <person name="Rosling A."/>
        </authorList>
    </citation>
    <scope>NUCLEOTIDE SEQUENCE [LARGE SCALE GENOMIC DNA]</scope>
    <source>
        <strain evidence="1 2">120-4 pot B 10/14</strain>
    </source>
</reference>
<evidence type="ECO:0000313" key="2">
    <source>
        <dbReference type="Proteomes" id="UP000789901"/>
    </source>
</evidence>
<evidence type="ECO:0000313" key="1">
    <source>
        <dbReference type="EMBL" id="CAG8613528.1"/>
    </source>
</evidence>
<comment type="caution">
    <text evidence="1">The sequence shown here is derived from an EMBL/GenBank/DDBJ whole genome shotgun (WGS) entry which is preliminary data.</text>
</comment>
<name>A0ABN7UJM8_GIGMA</name>